<feature type="transmembrane region" description="Helical" evidence="1">
    <location>
        <begin position="412"/>
        <end position="432"/>
    </location>
</feature>
<dbReference type="AlphaFoldDB" id="A0AA87REU8"/>
<evidence type="ECO:0000256" key="1">
    <source>
        <dbReference type="SAM" id="Phobius"/>
    </source>
</evidence>
<keyword evidence="1" id="KW-0472">Membrane</keyword>
<evidence type="ECO:0000313" key="3">
    <source>
        <dbReference type="EMBL" id="GEK79464.1"/>
    </source>
</evidence>
<feature type="transmembrane region" description="Helical" evidence="1">
    <location>
        <begin position="390"/>
        <end position="406"/>
    </location>
</feature>
<feature type="transmembrane region" description="Helical" evidence="1">
    <location>
        <begin position="232"/>
        <end position="252"/>
    </location>
</feature>
<proteinExistence type="predicted"/>
<comment type="caution">
    <text evidence="3">The sequence shown here is derived from an EMBL/GenBank/DDBJ whole genome shotgun (WGS) entry which is preliminary data.</text>
</comment>
<dbReference type="InterPro" id="IPR002656">
    <property type="entry name" value="Acyl_transf_3_dom"/>
</dbReference>
<name>A0AA87REU8_9MICO</name>
<dbReference type="Proteomes" id="UP000321749">
    <property type="component" value="Unassembled WGS sequence"/>
</dbReference>
<dbReference type="GO" id="GO:0016747">
    <property type="term" value="F:acyltransferase activity, transferring groups other than amino-acyl groups"/>
    <property type="evidence" value="ECO:0007669"/>
    <property type="project" value="InterPro"/>
</dbReference>
<keyword evidence="4" id="KW-1185">Reference proteome</keyword>
<reference evidence="3 4" key="1">
    <citation type="submission" date="2019-07" db="EMBL/GenBank/DDBJ databases">
        <title>Whole genome shotgun sequence of Agrococcus baldri NBRC 103055.</title>
        <authorList>
            <person name="Hosoyama A."/>
            <person name="Uohara A."/>
            <person name="Ohji S."/>
            <person name="Ichikawa N."/>
        </authorList>
    </citation>
    <scope>NUCLEOTIDE SEQUENCE [LARGE SCALE GENOMIC DNA]</scope>
    <source>
        <strain evidence="3 4">NBRC 103055</strain>
    </source>
</reference>
<gene>
    <name evidence="3" type="ORF">ABA31_08150</name>
</gene>
<protein>
    <recommendedName>
        <fullName evidence="2">Acyltransferase 3 domain-containing protein</fullName>
    </recommendedName>
</protein>
<feature type="transmembrane region" description="Helical" evidence="1">
    <location>
        <begin position="111"/>
        <end position="134"/>
    </location>
</feature>
<sequence>MTTMLERATTTTTDASARGRRDASVDLVRSLCLIVVVGLHAMMVGISLVDGAPVIINAMEAWPGFPIATWVVQVMPLFFVLGGFSAHRQWTGMRARGATRAEYLAKRLRRLLPPVVGAIAATALALGGLAAAGLPGELVGEAGFRLSQPLWFLGVYLLCTLLVPVMVRMHSVAPVVTTLGLLGGALGVDALRAATGIDAIGFANLLLVWLAAQQLGFWIADGSVDRWSRPALRAAGAASLALAVALCLVGLTTHDLFQALNPPSAVLVLLGAAQASLVVLARERLQRLARRRPVAVVVGAINARAMTVYAWHMLVLIALAGASLVSPVLSPAPLGDAWWLSRPLWLLAVAVAVAAVVRLAGALETGALAERIAGAGRADRGAAGPRPGRMVAVYLGGAAAVLAVLVSGSMPLVWAVAALALAAALGLARGGLVRREPAPAARPGGRHALRLRTASVVP</sequence>
<feature type="transmembrane region" description="Helical" evidence="1">
    <location>
        <begin position="344"/>
        <end position="369"/>
    </location>
</feature>
<evidence type="ECO:0000313" key="4">
    <source>
        <dbReference type="Proteomes" id="UP000321749"/>
    </source>
</evidence>
<feature type="transmembrane region" description="Helical" evidence="1">
    <location>
        <begin position="294"/>
        <end position="324"/>
    </location>
</feature>
<dbReference type="Pfam" id="PF01757">
    <property type="entry name" value="Acyl_transf_3"/>
    <property type="match status" value="1"/>
</dbReference>
<feature type="domain" description="Acyltransferase 3" evidence="2">
    <location>
        <begin position="23"/>
        <end position="356"/>
    </location>
</feature>
<feature type="transmembrane region" description="Helical" evidence="1">
    <location>
        <begin position="199"/>
        <end position="220"/>
    </location>
</feature>
<dbReference type="EMBL" id="BJUU01000003">
    <property type="protein sequence ID" value="GEK79464.1"/>
    <property type="molecule type" value="Genomic_DNA"/>
</dbReference>
<feature type="transmembrane region" description="Helical" evidence="1">
    <location>
        <begin position="264"/>
        <end position="282"/>
    </location>
</feature>
<feature type="transmembrane region" description="Helical" evidence="1">
    <location>
        <begin position="27"/>
        <end position="47"/>
    </location>
</feature>
<organism evidence="3 4">
    <name type="scientific">Agrococcus baldri</name>
    <dbReference type="NCBI Taxonomy" id="153730"/>
    <lineage>
        <taxon>Bacteria</taxon>
        <taxon>Bacillati</taxon>
        <taxon>Actinomycetota</taxon>
        <taxon>Actinomycetes</taxon>
        <taxon>Micrococcales</taxon>
        <taxon>Microbacteriaceae</taxon>
        <taxon>Agrococcus</taxon>
    </lineage>
</organism>
<evidence type="ECO:0000259" key="2">
    <source>
        <dbReference type="Pfam" id="PF01757"/>
    </source>
</evidence>
<feature type="transmembrane region" description="Helical" evidence="1">
    <location>
        <begin position="146"/>
        <end position="165"/>
    </location>
</feature>
<dbReference type="RefSeq" id="WP_186808110.1">
    <property type="nucleotide sequence ID" value="NZ_BJUU01000003.1"/>
</dbReference>
<keyword evidence="1" id="KW-1133">Transmembrane helix</keyword>
<accession>A0AA87REU8</accession>
<feature type="transmembrane region" description="Helical" evidence="1">
    <location>
        <begin position="172"/>
        <end position="193"/>
    </location>
</feature>
<keyword evidence="1" id="KW-0812">Transmembrane</keyword>
<feature type="transmembrane region" description="Helical" evidence="1">
    <location>
        <begin position="67"/>
        <end position="90"/>
    </location>
</feature>